<sequence length="360" mass="39990">MHTPLARIVIVDDSDSVLRYLTHLVTKFFGEGAAIAFSDPLAALPWCLVNEVDLIVVDNVMPGLSGLQMIEKLRQQGCNTEVPIVMVTTCDTKDVRYTALQVGATDFLQKPVDRIEFMTRLNNLLQLGRHIREAREHAAHLADEVRKATRSILEREREAILALSCAAEFRDNETGSHLVRMATSCRIIGLNLGLGEDDIELLFGAAPMHDVGKIGIPDHVLLKPGKLTEEEREIMMTHAQIGWEILSKGKSRLMQMGADIALCHHERWDGTGYPNGLAGTDIPLPARICAVADVFDALISRRPYKEPWPVDDALAFLIENSGTHFDPACVDAFMKDVELVLHILGKFTPDEELAGFRVLR</sequence>
<dbReference type="GO" id="GO:0000160">
    <property type="term" value="P:phosphorelay signal transduction system"/>
    <property type="evidence" value="ECO:0007669"/>
    <property type="project" value="InterPro"/>
</dbReference>
<evidence type="ECO:0000259" key="3">
    <source>
        <dbReference type="PROSITE" id="PS51832"/>
    </source>
</evidence>
<dbReference type="Gene3D" id="3.40.50.2300">
    <property type="match status" value="1"/>
</dbReference>
<dbReference type="EMBL" id="BJZO01000050">
    <property type="protein sequence ID" value="GEO81847.1"/>
    <property type="molecule type" value="Genomic_DNA"/>
</dbReference>
<dbReference type="InterPro" id="IPR011006">
    <property type="entry name" value="CheY-like_superfamily"/>
</dbReference>
<protein>
    <submittedName>
        <fullName evidence="4">Two-component system response regulator</fullName>
    </submittedName>
</protein>
<comment type="caution">
    <text evidence="4">The sequence shown here is derived from an EMBL/GenBank/DDBJ whole genome shotgun (WGS) entry which is preliminary data.</text>
</comment>
<dbReference type="SUPFAM" id="SSF52172">
    <property type="entry name" value="CheY-like"/>
    <property type="match status" value="1"/>
</dbReference>
<feature type="domain" description="Response regulatory" evidence="2">
    <location>
        <begin position="7"/>
        <end position="125"/>
    </location>
</feature>
<dbReference type="RefSeq" id="WP_147163868.1">
    <property type="nucleotide sequence ID" value="NZ_BJZO01000050.1"/>
</dbReference>
<dbReference type="Pfam" id="PF13487">
    <property type="entry name" value="HD_5"/>
    <property type="match status" value="1"/>
</dbReference>
<dbReference type="AlphaFoldDB" id="A0A512H8R4"/>
<dbReference type="GO" id="GO:0008081">
    <property type="term" value="F:phosphoric diester hydrolase activity"/>
    <property type="evidence" value="ECO:0007669"/>
    <property type="project" value="UniProtKB-ARBA"/>
</dbReference>
<dbReference type="OrthoDB" id="9176789at2"/>
<dbReference type="InterPro" id="IPR003607">
    <property type="entry name" value="HD/PDEase_dom"/>
</dbReference>
<dbReference type="Pfam" id="PF00072">
    <property type="entry name" value="Response_reg"/>
    <property type="match status" value="1"/>
</dbReference>
<dbReference type="CDD" id="cd00077">
    <property type="entry name" value="HDc"/>
    <property type="match status" value="1"/>
</dbReference>
<name>A0A512H8R4_9PROT</name>
<dbReference type="SUPFAM" id="SSF109604">
    <property type="entry name" value="HD-domain/PDEase-like"/>
    <property type="match status" value="1"/>
</dbReference>
<proteinExistence type="predicted"/>
<accession>A0A512H8R4</accession>
<reference evidence="4 5" key="1">
    <citation type="submission" date="2019-07" db="EMBL/GenBank/DDBJ databases">
        <title>Whole genome shotgun sequence of Rhodospirillum oryzae NBRC 107573.</title>
        <authorList>
            <person name="Hosoyama A."/>
            <person name="Uohara A."/>
            <person name="Ohji S."/>
            <person name="Ichikawa N."/>
        </authorList>
    </citation>
    <scope>NUCLEOTIDE SEQUENCE [LARGE SCALE GENOMIC DNA]</scope>
    <source>
        <strain evidence="4 5">NBRC 107573</strain>
    </source>
</reference>
<dbReference type="PROSITE" id="PS51832">
    <property type="entry name" value="HD_GYP"/>
    <property type="match status" value="1"/>
</dbReference>
<dbReference type="InterPro" id="IPR001789">
    <property type="entry name" value="Sig_transdc_resp-reg_receiver"/>
</dbReference>
<evidence type="ECO:0000313" key="5">
    <source>
        <dbReference type="Proteomes" id="UP000321567"/>
    </source>
</evidence>
<dbReference type="InterPro" id="IPR052020">
    <property type="entry name" value="Cyclic_di-GMP/3'3'-cGAMP_PDE"/>
</dbReference>
<evidence type="ECO:0000259" key="2">
    <source>
        <dbReference type="PROSITE" id="PS50110"/>
    </source>
</evidence>
<dbReference type="SMART" id="SM00448">
    <property type="entry name" value="REC"/>
    <property type="match status" value="1"/>
</dbReference>
<feature type="modified residue" description="4-aspartylphosphate" evidence="1">
    <location>
        <position position="58"/>
    </location>
</feature>
<evidence type="ECO:0000313" key="4">
    <source>
        <dbReference type="EMBL" id="GEO81847.1"/>
    </source>
</evidence>
<feature type="domain" description="HD-GYP" evidence="3">
    <location>
        <begin position="152"/>
        <end position="349"/>
    </location>
</feature>
<dbReference type="Proteomes" id="UP000321567">
    <property type="component" value="Unassembled WGS sequence"/>
</dbReference>
<dbReference type="InterPro" id="IPR037522">
    <property type="entry name" value="HD_GYP_dom"/>
</dbReference>
<gene>
    <name evidence="4" type="ORF">ROR02_19780</name>
</gene>
<dbReference type="Gene3D" id="1.10.3210.10">
    <property type="entry name" value="Hypothetical protein af1432"/>
    <property type="match status" value="1"/>
</dbReference>
<keyword evidence="1" id="KW-0597">Phosphoprotein</keyword>
<dbReference type="SMART" id="SM00471">
    <property type="entry name" value="HDc"/>
    <property type="match status" value="1"/>
</dbReference>
<dbReference type="PANTHER" id="PTHR45228:SF1">
    <property type="entry name" value="CYCLIC DI-GMP PHOSPHODIESTERASE TM_0186"/>
    <property type="match status" value="1"/>
</dbReference>
<evidence type="ECO:0000256" key="1">
    <source>
        <dbReference type="PROSITE-ProRule" id="PRU00169"/>
    </source>
</evidence>
<keyword evidence="5" id="KW-1185">Reference proteome</keyword>
<dbReference type="PANTHER" id="PTHR45228">
    <property type="entry name" value="CYCLIC DI-GMP PHOSPHODIESTERASE TM_0186-RELATED"/>
    <property type="match status" value="1"/>
</dbReference>
<organism evidence="4 5">
    <name type="scientific">Pararhodospirillum oryzae</name>
    <dbReference type="NCBI Taxonomy" id="478448"/>
    <lineage>
        <taxon>Bacteria</taxon>
        <taxon>Pseudomonadati</taxon>
        <taxon>Pseudomonadota</taxon>
        <taxon>Alphaproteobacteria</taxon>
        <taxon>Rhodospirillales</taxon>
        <taxon>Rhodospirillaceae</taxon>
        <taxon>Pararhodospirillum</taxon>
    </lineage>
</organism>
<dbReference type="PROSITE" id="PS50110">
    <property type="entry name" value="RESPONSE_REGULATORY"/>
    <property type="match status" value="1"/>
</dbReference>